<dbReference type="InterPro" id="IPR019088">
    <property type="entry name" value="CHP02186-rel_TM"/>
</dbReference>
<dbReference type="NCBIfam" id="TIGR02186">
    <property type="entry name" value="alph_Pro_TM"/>
    <property type="match status" value="1"/>
</dbReference>
<accession>A0A0P6W0B7</accession>
<feature type="transmembrane region" description="Helical" evidence="1">
    <location>
        <begin position="236"/>
        <end position="257"/>
    </location>
</feature>
<sequence>MRALQAAIVLAGAILACIPAARAETLVVATSTGTVNIASNFSGTDITVFGSIERDRATVSRASEYQIAVQVFGPGETVVTRRKQRGFGVWVNRDSRTYVDVPSFYAALTTGTIDQIGPPETLRRFQVGLEHLILPERSTGSPDDPAPGDPDFRAGFLRLKLHAGLYRELPGAVTFLSPTLFRATIPLPANVPVGQFRIQVGLFQEGVSLAQHTSAVVVSKTGFEQFMFDLAFTRPLLYGLGTVVLALLTGWFAGIIFRRD</sequence>
<keyword evidence="2" id="KW-0732">Signal</keyword>
<proteinExistence type="predicted"/>
<evidence type="ECO:0000313" key="4">
    <source>
        <dbReference type="Proteomes" id="UP000048984"/>
    </source>
</evidence>
<evidence type="ECO:0000256" key="1">
    <source>
        <dbReference type="SAM" id="Phobius"/>
    </source>
</evidence>
<feature type="chain" id="PRO_5006131968" description="Transmembrane protein" evidence="2">
    <location>
        <begin position="24"/>
        <end position="260"/>
    </location>
</feature>
<dbReference type="AlphaFoldDB" id="A0A0P6W0B7"/>
<reference evidence="3 4" key="2">
    <citation type="submission" date="2015-10" db="EMBL/GenBank/DDBJ databases">
        <title>Draft Genome Sequence of Prosthecomicrobium hirschii ATCC 27832.</title>
        <authorList>
            <person name="Daniel J."/>
            <person name="Givan S.A."/>
            <person name="Brun Y.V."/>
            <person name="Brown P.J."/>
        </authorList>
    </citation>
    <scope>NUCLEOTIDE SEQUENCE [LARGE SCALE GENOMIC DNA]</scope>
    <source>
        <strain evidence="3 4">16</strain>
    </source>
</reference>
<evidence type="ECO:0008006" key="5">
    <source>
        <dbReference type="Google" id="ProtNLM"/>
    </source>
</evidence>
<protein>
    <recommendedName>
        <fullName evidence="5">Transmembrane protein</fullName>
    </recommendedName>
</protein>
<name>A0A0P6W0B7_9HYPH</name>
<gene>
    <name evidence="3" type="ORF">ABB55_09795</name>
</gene>
<keyword evidence="4" id="KW-1185">Reference proteome</keyword>
<keyword evidence="1" id="KW-1133">Transmembrane helix</keyword>
<dbReference type="STRING" id="665126.ABB55_09795"/>
<dbReference type="EMBL" id="LJYW01000001">
    <property type="protein sequence ID" value="KPL52480.1"/>
    <property type="molecule type" value="Genomic_DNA"/>
</dbReference>
<evidence type="ECO:0000256" key="2">
    <source>
        <dbReference type="SAM" id="SignalP"/>
    </source>
</evidence>
<comment type="caution">
    <text evidence="3">The sequence shown here is derived from an EMBL/GenBank/DDBJ whole genome shotgun (WGS) entry which is preliminary data.</text>
</comment>
<feature type="signal peptide" evidence="2">
    <location>
        <begin position="1"/>
        <end position="23"/>
    </location>
</feature>
<keyword evidence="1" id="KW-0812">Transmembrane</keyword>
<evidence type="ECO:0000313" key="3">
    <source>
        <dbReference type="EMBL" id="KPL52480.1"/>
    </source>
</evidence>
<organism evidence="3 4">
    <name type="scientific">Prosthecodimorpha hirschii</name>
    <dbReference type="NCBI Taxonomy" id="665126"/>
    <lineage>
        <taxon>Bacteria</taxon>
        <taxon>Pseudomonadati</taxon>
        <taxon>Pseudomonadota</taxon>
        <taxon>Alphaproteobacteria</taxon>
        <taxon>Hyphomicrobiales</taxon>
        <taxon>Ancalomicrobiaceae</taxon>
        <taxon>Prosthecodimorpha</taxon>
    </lineage>
</organism>
<dbReference type="Pfam" id="PF09608">
    <property type="entry name" value="Alph_Pro_TM"/>
    <property type="match status" value="1"/>
</dbReference>
<dbReference type="Proteomes" id="UP000048984">
    <property type="component" value="Unassembled WGS sequence"/>
</dbReference>
<reference evidence="3 4" key="1">
    <citation type="submission" date="2015-09" db="EMBL/GenBank/DDBJ databases">
        <authorList>
            <person name="Jackson K.R."/>
            <person name="Lunt B.L."/>
            <person name="Fisher J.N.B."/>
            <person name="Gardner A.V."/>
            <person name="Bailey M.E."/>
            <person name="Deus L.M."/>
            <person name="Earl A.S."/>
            <person name="Gibby P.D."/>
            <person name="Hartmann K.A."/>
            <person name="Liu J.E."/>
            <person name="Manci A.M."/>
            <person name="Nielsen D.A."/>
            <person name="Solomon M.B."/>
            <person name="Breakwell D.P."/>
            <person name="Burnett S.H."/>
            <person name="Grose J.H."/>
        </authorList>
    </citation>
    <scope>NUCLEOTIDE SEQUENCE [LARGE SCALE GENOMIC DNA]</scope>
    <source>
        <strain evidence="3 4">16</strain>
    </source>
</reference>
<dbReference type="PROSITE" id="PS51257">
    <property type="entry name" value="PROKAR_LIPOPROTEIN"/>
    <property type="match status" value="1"/>
</dbReference>
<dbReference type="OrthoDB" id="9815212at2"/>
<keyword evidence="1" id="KW-0472">Membrane</keyword>
<dbReference type="RefSeq" id="WP_054358643.1">
    <property type="nucleotide sequence ID" value="NZ_LJYW01000001.1"/>
</dbReference>